<comment type="caution">
    <text evidence="2">The sequence shown here is derived from an EMBL/GenBank/DDBJ whole genome shotgun (WGS) entry which is preliminary data.</text>
</comment>
<gene>
    <name evidence="2" type="ORF">HMPREF9460_00807</name>
</gene>
<evidence type="ECO:0000313" key="3">
    <source>
        <dbReference type="Proteomes" id="UP000029585"/>
    </source>
</evidence>
<dbReference type="Gene3D" id="2.160.10.10">
    <property type="entry name" value="Hexapeptide repeat proteins"/>
    <property type="match status" value="1"/>
</dbReference>
<dbReference type="InterPro" id="IPR029044">
    <property type="entry name" value="Nucleotide-diphossugar_trans"/>
</dbReference>
<dbReference type="RefSeq" id="WP_044939150.1">
    <property type="nucleotide sequence ID" value="NZ_KN174161.1"/>
</dbReference>
<dbReference type="AlphaFoldDB" id="A0A096CPL1"/>
<dbReference type="Proteomes" id="UP000029585">
    <property type="component" value="Unassembled WGS sequence"/>
</dbReference>
<evidence type="ECO:0000313" key="2">
    <source>
        <dbReference type="EMBL" id="KGF56727.1"/>
    </source>
</evidence>
<dbReference type="InterPro" id="IPR050486">
    <property type="entry name" value="Mannose-1P_guanyltransferase"/>
</dbReference>
<feature type="non-terminal residue" evidence="2">
    <location>
        <position position="320"/>
    </location>
</feature>
<proteinExistence type="predicted"/>
<sequence length="320" mass="33152">MKAIILCGEGEEGFAPLTLERPLPLLSLFDKPLLAHQAGLLRRHGVREIGVALPRLSRMVEDAMGDGEELGVRFTWLPCRGAGELELLAACAGFLGEEDALVLPGGGLGDLDLSALLAFHQVHRSAATLALAHRPPAAGRALVFSDGEGRVERLLDAPAGRLLASQVETGVCILTAAARAGAAGEGTLAGRLSALLDRGEALYGVVPEGQWRELTGGEAYLDALADALSGELRLRWDVPRTAPGVWSASPLPPSVQVVPPCYIGPGVQVGEGSLLGPHTVLEEGSTVGRRALVQRSALLGAAAEERTTLYGAVLCPGAAA</sequence>
<dbReference type="InterPro" id="IPR005835">
    <property type="entry name" value="NTP_transferase_dom"/>
</dbReference>
<organism evidence="2 3">
    <name type="scientific">Flavonifractor plautii 1_3_50AFAA</name>
    <dbReference type="NCBI Taxonomy" id="742738"/>
    <lineage>
        <taxon>Bacteria</taxon>
        <taxon>Bacillati</taxon>
        <taxon>Bacillota</taxon>
        <taxon>Clostridia</taxon>
        <taxon>Eubacteriales</taxon>
        <taxon>Oscillospiraceae</taxon>
        <taxon>Flavonifractor</taxon>
    </lineage>
</organism>
<dbReference type="eggNOG" id="COG1208">
    <property type="taxonomic scope" value="Bacteria"/>
</dbReference>
<dbReference type="Gene3D" id="3.90.550.10">
    <property type="entry name" value="Spore Coat Polysaccharide Biosynthesis Protein SpsA, Chain A"/>
    <property type="match status" value="1"/>
</dbReference>
<dbReference type="HOGENOM" id="CLU_029499_0_0_9"/>
<dbReference type="Pfam" id="PF00483">
    <property type="entry name" value="NTP_transferase"/>
    <property type="match status" value="1"/>
</dbReference>
<dbReference type="SUPFAM" id="SSF53448">
    <property type="entry name" value="Nucleotide-diphospho-sugar transferases"/>
    <property type="match status" value="1"/>
</dbReference>
<name>A0A096CPL1_FLAPL</name>
<accession>A0A096CPL1</accession>
<keyword evidence="3" id="KW-1185">Reference proteome</keyword>
<reference evidence="2 3" key="1">
    <citation type="submission" date="2011-08" db="EMBL/GenBank/DDBJ databases">
        <title>The Genome Sequence of Clostridium orbiscindens 1_3_50AFAA.</title>
        <authorList>
            <consortium name="The Broad Institute Genome Sequencing Platform"/>
            <person name="Earl A."/>
            <person name="Ward D."/>
            <person name="Feldgarden M."/>
            <person name="Gevers D."/>
            <person name="Daigneault M."/>
            <person name="Strauss J."/>
            <person name="Allen-Vercoe E."/>
            <person name="Young S.K."/>
            <person name="Zeng Q."/>
            <person name="Gargeya S."/>
            <person name="Fitzgerald M."/>
            <person name="Haas B."/>
            <person name="Abouelleil A."/>
            <person name="Alvarado L."/>
            <person name="Arachchi H.M."/>
            <person name="Berlin A."/>
            <person name="Brown A."/>
            <person name="Chapman S.B."/>
            <person name="Chen Z."/>
            <person name="Dunbar C."/>
            <person name="Freedman E."/>
            <person name="Gearin G."/>
            <person name="Gellesch M."/>
            <person name="Goldberg J."/>
            <person name="Griggs A."/>
            <person name="Gujja S."/>
            <person name="Heiman D."/>
            <person name="Howarth C."/>
            <person name="Larson L."/>
            <person name="Lui A."/>
            <person name="MacDonald P.J.P."/>
            <person name="Montmayeur A."/>
            <person name="Murphy C."/>
            <person name="Neiman D."/>
            <person name="Pearson M."/>
            <person name="Priest M."/>
            <person name="Roberts A."/>
            <person name="Saif S."/>
            <person name="Shea T."/>
            <person name="Shenoy N."/>
            <person name="Sisk P."/>
            <person name="Stolte C."/>
            <person name="Sykes S."/>
            <person name="Wortman J."/>
            <person name="Nusbaum C."/>
            <person name="Birren B."/>
        </authorList>
    </citation>
    <scope>NUCLEOTIDE SEQUENCE [LARGE SCALE GENOMIC DNA]</scope>
    <source>
        <strain evidence="2 3">1_3_50AFAA</strain>
    </source>
</reference>
<evidence type="ECO:0000259" key="1">
    <source>
        <dbReference type="Pfam" id="PF00483"/>
    </source>
</evidence>
<dbReference type="PANTHER" id="PTHR22572">
    <property type="entry name" value="SUGAR-1-PHOSPHATE GUANYL TRANSFERASE"/>
    <property type="match status" value="1"/>
</dbReference>
<feature type="domain" description="Nucleotidyl transferase" evidence="1">
    <location>
        <begin position="2"/>
        <end position="227"/>
    </location>
</feature>
<protein>
    <recommendedName>
        <fullName evidence="1">Nucleotidyl transferase domain-containing protein</fullName>
    </recommendedName>
</protein>
<dbReference type="EMBL" id="ADLO01000030">
    <property type="protein sequence ID" value="KGF56727.1"/>
    <property type="molecule type" value="Genomic_DNA"/>
</dbReference>